<reference evidence="1 2" key="1">
    <citation type="submission" date="2016-05" db="EMBL/GenBank/DDBJ databases">
        <authorList>
            <person name="Ramsay J.P."/>
        </authorList>
    </citation>
    <scope>NUCLEOTIDE SEQUENCE [LARGE SCALE GENOMIC DNA]</scope>
    <source>
        <strain evidence="1 2">NZP2042</strain>
    </source>
</reference>
<organism evidence="1 2">
    <name type="scientific">Rhizobium loti</name>
    <name type="common">Mesorhizobium loti</name>
    <dbReference type="NCBI Taxonomy" id="381"/>
    <lineage>
        <taxon>Bacteria</taxon>
        <taxon>Pseudomonadati</taxon>
        <taxon>Pseudomonadota</taxon>
        <taxon>Alphaproteobacteria</taxon>
        <taxon>Hyphomicrobiales</taxon>
        <taxon>Phyllobacteriaceae</taxon>
        <taxon>Mesorhizobium</taxon>
    </lineage>
</organism>
<sequence length="83" mass="8950">MSEGGGPVSADFEKAFAEVLNGSARAAVLKKYNLTEADFVNLSEGQKNTLKLEIQAGANEVTKSSLYGKNGMRLVDGKWVRQD</sequence>
<dbReference type="EMBL" id="LYTK01000020">
    <property type="protein sequence ID" value="OBQ62217.1"/>
    <property type="molecule type" value="Genomic_DNA"/>
</dbReference>
<evidence type="ECO:0000313" key="1">
    <source>
        <dbReference type="EMBL" id="OBQ62217.1"/>
    </source>
</evidence>
<dbReference type="Proteomes" id="UP000093737">
    <property type="component" value="Unassembled WGS sequence"/>
</dbReference>
<evidence type="ECO:0000313" key="2">
    <source>
        <dbReference type="Proteomes" id="UP000093737"/>
    </source>
</evidence>
<gene>
    <name evidence="1" type="ORF">A8145_21410</name>
</gene>
<accession>A0AA91F4L9</accession>
<name>A0AA91F4L9_RHILI</name>
<proteinExistence type="predicted"/>
<dbReference type="AlphaFoldDB" id="A0AA91F4L9"/>
<comment type="caution">
    <text evidence="1">The sequence shown here is derived from an EMBL/GenBank/DDBJ whole genome shotgun (WGS) entry which is preliminary data.</text>
</comment>
<protein>
    <submittedName>
        <fullName evidence="1">Uncharacterized protein</fullName>
    </submittedName>
</protein>